<dbReference type="InParanoid" id="A0A251T602"/>
<name>A0A251T602_HELAN</name>
<reference evidence="2" key="1">
    <citation type="journal article" date="2017" name="Nature">
        <title>The sunflower genome provides insights into oil metabolism, flowering and Asterid evolution.</title>
        <authorList>
            <person name="Badouin H."/>
            <person name="Gouzy J."/>
            <person name="Grassa C.J."/>
            <person name="Murat F."/>
            <person name="Staton S.E."/>
            <person name="Cottret L."/>
            <person name="Lelandais-Briere C."/>
            <person name="Owens G.L."/>
            <person name="Carrere S."/>
            <person name="Mayjonade B."/>
            <person name="Legrand L."/>
            <person name="Gill N."/>
            <person name="Kane N.C."/>
            <person name="Bowers J.E."/>
            <person name="Hubner S."/>
            <person name="Bellec A."/>
            <person name="Berard A."/>
            <person name="Berges H."/>
            <person name="Blanchet N."/>
            <person name="Boniface M.C."/>
            <person name="Brunel D."/>
            <person name="Catrice O."/>
            <person name="Chaidir N."/>
            <person name="Claudel C."/>
            <person name="Donnadieu C."/>
            <person name="Faraut T."/>
            <person name="Fievet G."/>
            <person name="Helmstetter N."/>
            <person name="King M."/>
            <person name="Knapp S.J."/>
            <person name="Lai Z."/>
            <person name="Le Paslier M.C."/>
            <person name="Lippi Y."/>
            <person name="Lorenzon L."/>
            <person name="Mandel J.R."/>
            <person name="Marage G."/>
            <person name="Marchand G."/>
            <person name="Marquand E."/>
            <person name="Bret-Mestries E."/>
            <person name="Morien E."/>
            <person name="Nambeesan S."/>
            <person name="Nguyen T."/>
            <person name="Pegot-Espagnet P."/>
            <person name="Pouilly N."/>
            <person name="Raftis F."/>
            <person name="Sallet E."/>
            <person name="Schiex T."/>
            <person name="Thomas J."/>
            <person name="Vandecasteele C."/>
            <person name="Vares D."/>
            <person name="Vear F."/>
            <person name="Vautrin S."/>
            <person name="Crespi M."/>
            <person name="Mangin B."/>
            <person name="Burke J.M."/>
            <person name="Salse J."/>
            <person name="Munos S."/>
            <person name="Vincourt P."/>
            <person name="Rieseberg L.H."/>
            <person name="Langlade N.B."/>
        </authorList>
    </citation>
    <scope>NUCLEOTIDE SEQUENCE [LARGE SCALE GENOMIC DNA]</scope>
    <source>
        <strain evidence="2">cv. SF193</strain>
    </source>
</reference>
<sequence length="56" mass="6206">MALGLGDIIRDVPKTILDGYTRNARHPGRVYTGYELSFFYFHGYGIALGLGGTRLD</sequence>
<gene>
    <name evidence="1" type="ORF">HannXRQ_Chr11g0320351</name>
</gene>
<dbReference type="EMBL" id="CM007900">
    <property type="protein sequence ID" value="OTG06528.1"/>
    <property type="molecule type" value="Genomic_DNA"/>
</dbReference>
<organism evidence="1 2">
    <name type="scientific">Helianthus annuus</name>
    <name type="common">Common sunflower</name>
    <dbReference type="NCBI Taxonomy" id="4232"/>
    <lineage>
        <taxon>Eukaryota</taxon>
        <taxon>Viridiplantae</taxon>
        <taxon>Streptophyta</taxon>
        <taxon>Embryophyta</taxon>
        <taxon>Tracheophyta</taxon>
        <taxon>Spermatophyta</taxon>
        <taxon>Magnoliopsida</taxon>
        <taxon>eudicotyledons</taxon>
        <taxon>Gunneridae</taxon>
        <taxon>Pentapetalae</taxon>
        <taxon>asterids</taxon>
        <taxon>campanulids</taxon>
        <taxon>Asterales</taxon>
        <taxon>Asteraceae</taxon>
        <taxon>Asteroideae</taxon>
        <taxon>Heliantheae alliance</taxon>
        <taxon>Heliantheae</taxon>
        <taxon>Helianthus</taxon>
    </lineage>
</organism>
<evidence type="ECO:0000313" key="2">
    <source>
        <dbReference type="Proteomes" id="UP000215914"/>
    </source>
</evidence>
<accession>A0A251T602</accession>
<evidence type="ECO:0000313" key="1">
    <source>
        <dbReference type="EMBL" id="OTG06528.1"/>
    </source>
</evidence>
<keyword evidence="2" id="KW-1185">Reference proteome</keyword>
<dbReference type="AlphaFoldDB" id="A0A251T602"/>
<dbReference type="Proteomes" id="UP000215914">
    <property type="component" value="Chromosome 11"/>
</dbReference>
<protein>
    <submittedName>
        <fullName evidence="1">Uncharacterized protein</fullName>
    </submittedName>
</protein>
<proteinExistence type="predicted"/>